<sequence>MSVFTKPVFESTVIFEGQELFKGQGAARQWAQQVGNELGVSVEPRKIGTGWALVGNIDGIETVWGIYGQRLMRIASHSDKD</sequence>
<evidence type="ECO:0000313" key="1">
    <source>
        <dbReference type="EMBL" id="MEC4717821.1"/>
    </source>
</evidence>
<dbReference type="Proteomes" id="UP001352263">
    <property type="component" value="Unassembled WGS sequence"/>
</dbReference>
<dbReference type="RefSeq" id="WP_326504567.1">
    <property type="nucleotide sequence ID" value="NZ_JAWIIV010000001.1"/>
</dbReference>
<accession>A0ABU6J2G2</accession>
<comment type="caution">
    <text evidence="1">The sequence shown here is derived from an EMBL/GenBank/DDBJ whole genome shotgun (WGS) entry which is preliminary data.</text>
</comment>
<organism evidence="1 2">
    <name type="scientific">Noviherbaspirillum album</name>
    <dbReference type="NCBI Taxonomy" id="3080276"/>
    <lineage>
        <taxon>Bacteria</taxon>
        <taxon>Pseudomonadati</taxon>
        <taxon>Pseudomonadota</taxon>
        <taxon>Betaproteobacteria</taxon>
        <taxon>Burkholderiales</taxon>
        <taxon>Oxalobacteraceae</taxon>
        <taxon>Noviherbaspirillum</taxon>
    </lineage>
</organism>
<protein>
    <submittedName>
        <fullName evidence="1">Uncharacterized protein</fullName>
    </submittedName>
</protein>
<reference evidence="1 2" key="1">
    <citation type="submission" date="2023-10" db="EMBL/GenBank/DDBJ databases">
        <title>Noviherbaspirillum sp. CPCC 100848 genome assembly.</title>
        <authorList>
            <person name="Li X.Y."/>
            <person name="Fang X.M."/>
        </authorList>
    </citation>
    <scope>NUCLEOTIDE SEQUENCE [LARGE SCALE GENOMIC DNA]</scope>
    <source>
        <strain evidence="1 2">CPCC 100848</strain>
    </source>
</reference>
<dbReference type="EMBL" id="JAWIIV010000001">
    <property type="protein sequence ID" value="MEC4717821.1"/>
    <property type="molecule type" value="Genomic_DNA"/>
</dbReference>
<name>A0ABU6J2G2_9BURK</name>
<keyword evidence="2" id="KW-1185">Reference proteome</keyword>
<gene>
    <name evidence="1" type="ORF">RY831_01545</name>
</gene>
<evidence type="ECO:0000313" key="2">
    <source>
        <dbReference type="Proteomes" id="UP001352263"/>
    </source>
</evidence>
<proteinExistence type="predicted"/>